<dbReference type="RefSeq" id="WP_196816723.1">
    <property type="nucleotide sequence ID" value="NZ_CP012850.1"/>
</dbReference>
<dbReference type="OrthoDB" id="11539at2157"/>
<keyword evidence="3" id="KW-1185">Reference proteome</keyword>
<evidence type="ECO:0000313" key="2">
    <source>
        <dbReference type="EMBL" id="ALI37699.1"/>
    </source>
</evidence>
<feature type="transmembrane region" description="Helical" evidence="1">
    <location>
        <begin position="54"/>
        <end position="76"/>
    </location>
</feature>
<reference evidence="3" key="1">
    <citation type="submission" date="2015-10" db="EMBL/GenBank/DDBJ databases">
        <title>Niche specialization of a soil ammonia-oxidizing archaeon, Candidatus Nitrosocosmicus oleophilus.</title>
        <authorList>
            <person name="Jung M.-Y."/>
            <person name="Rhee S.-K."/>
        </authorList>
    </citation>
    <scope>NUCLEOTIDE SEQUENCE [LARGE SCALE GENOMIC DNA]</scope>
    <source>
        <strain evidence="3">MY3</strain>
    </source>
</reference>
<dbReference type="EMBL" id="CP012850">
    <property type="protein sequence ID" value="ALI37699.1"/>
    <property type="molecule type" value="Genomic_DNA"/>
</dbReference>
<dbReference type="GeneID" id="60423341"/>
<dbReference type="AlphaFoldDB" id="A0A654M559"/>
<proteinExistence type="predicted"/>
<keyword evidence="1" id="KW-0472">Membrane</keyword>
<sequence length="95" mass="11024">MWDKISTKNDLPLFKAFVTIGILVIFFGLAFIIIDLVVNEFTEGLRLIGSRFVIVGIVTIAIAFIYKNHVVIGFILRQFKNRLTDQDRFSKWYKP</sequence>
<keyword evidence="1" id="KW-1133">Transmembrane helix</keyword>
<dbReference type="KEGG" id="taa:NMY3_03517"/>
<dbReference type="Proteomes" id="UP000058925">
    <property type="component" value="Chromosome"/>
</dbReference>
<evidence type="ECO:0000313" key="3">
    <source>
        <dbReference type="Proteomes" id="UP000058925"/>
    </source>
</evidence>
<organism evidence="2 3">
    <name type="scientific">Candidatus Nitrosocosmicus oleophilus</name>
    <dbReference type="NCBI Taxonomy" id="1353260"/>
    <lineage>
        <taxon>Archaea</taxon>
        <taxon>Nitrososphaerota</taxon>
        <taxon>Nitrososphaeria</taxon>
        <taxon>Nitrososphaerales</taxon>
        <taxon>Nitrososphaeraceae</taxon>
        <taxon>Candidatus Nitrosocosmicus</taxon>
    </lineage>
</organism>
<feature type="transmembrane region" description="Helical" evidence="1">
    <location>
        <begin position="12"/>
        <end position="34"/>
    </location>
</feature>
<evidence type="ECO:0000256" key="1">
    <source>
        <dbReference type="SAM" id="Phobius"/>
    </source>
</evidence>
<protein>
    <submittedName>
        <fullName evidence="2">Uncharacterized protein</fullName>
    </submittedName>
</protein>
<keyword evidence="1" id="KW-0812">Transmembrane</keyword>
<name>A0A654M559_9ARCH</name>
<gene>
    <name evidence="2" type="ORF">NMY3_03517</name>
</gene>
<accession>A0A654M559</accession>